<feature type="transmembrane region" description="Helical" evidence="6">
    <location>
        <begin position="315"/>
        <end position="335"/>
    </location>
</feature>
<evidence type="ECO:0000256" key="1">
    <source>
        <dbReference type="ARBA" id="ARBA00004141"/>
    </source>
</evidence>
<dbReference type="Pfam" id="PF07690">
    <property type="entry name" value="MFS_1"/>
    <property type="match status" value="1"/>
</dbReference>
<dbReference type="PANTHER" id="PTHR23507:SF1">
    <property type="entry name" value="FI18259P1-RELATED"/>
    <property type="match status" value="1"/>
</dbReference>
<dbReference type="SUPFAM" id="SSF103473">
    <property type="entry name" value="MFS general substrate transporter"/>
    <property type="match status" value="1"/>
</dbReference>
<gene>
    <name evidence="7" type="ORF">TRAPUB_14416</name>
</gene>
<evidence type="ECO:0000313" key="8">
    <source>
        <dbReference type="Proteomes" id="UP000184267"/>
    </source>
</evidence>
<dbReference type="GO" id="GO:0022857">
    <property type="term" value="F:transmembrane transporter activity"/>
    <property type="evidence" value="ECO:0007669"/>
    <property type="project" value="InterPro"/>
</dbReference>
<comment type="caution">
    <text evidence="7">The sequence shown here is derived from an EMBL/GenBank/DDBJ whole genome shotgun (WGS) entry which is preliminary data.</text>
</comment>
<evidence type="ECO:0008006" key="9">
    <source>
        <dbReference type="Google" id="ProtNLM"/>
    </source>
</evidence>
<dbReference type="Proteomes" id="UP000184267">
    <property type="component" value="Unassembled WGS sequence"/>
</dbReference>
<keyword evidence="3 6" id="KW-1133">Transmembrane helix</keyword>
<feature type="transmembrane region" description="Helical" evidence="6">
    <location>
        <begin position="102"/>
        <end position="122"/>
    </location>
</feature>
<dbReference type="OrthoDB" id="3026777at2759"/>
<dbReference type="PANTHER" id="PTHR23507">
    <property type="entry name" value="ZGC:174356"/>
    <property type="match status" value="1"/>
</dbReference>
<sequence length="577" mass="61837">MSAAQPLLAAGPADDGGDHSAESAGSYGSVNNVAETAGPRRWLKPSPIWILALSATAAISTSGVVAPRFEIYTRTICQVYGVDATSRECLTDRTVQAAVARLIAVFSTISGLLATLTTAWWGSLSDRHGRMWVLGFNVAGLLVSDISFLIVADFWDKLPGTYWWYVVGPAVEGLVGGISVASVIMHAYISDCSDSGTRSRAFSQLMGLLFFGMSVGPLLSGFIMRVTHRLFPVFYATTTIDTIVALFVWFIIPESLSPSVMHKRRVVQAQQLGTPAPGVISKLKRWGAMFDVLSPLAVLLPKKVETPSKGKHVDWNLTILGAAYGFGTLVLASVYQQLQYASLTFGWTSENINYWIGGVNISKATYLTIVFPGFVKLLTYVWQPAAKSSTPAAESEPLFLPSDEPEQSTTVPVPKKRLRAASLDLILARAALVTDILFYALTPSAATAVLFAAYSMCISLGASFGPVMQSLGLELYARRGGSDTGRLLGALTVVSALSSHIVGPTLFGLTYMRTVATVPGAIYFLCCASLFVSLLLLMLIRLRGTGAEERQEPAGRDATAWEGHERETAAVPVEGSP</sequence>
<comment type="subcellular location">
    <subcellularLocation>
        <location evidence="1">Membrane</location>
        <topology evidence="1">Multi-pass membrane protein</topology>
    </subcellularLocation>
</comment>
<name>A0A1M2VNF7_TRAPU</name>
<keyword evidence="8" id="KW-1185">Reference proteome</keyword>
<evidence type="ECO:0000256" key="2">
    <source>
        <dbReference type="ARBA" id="ARBA00022692"/>
    </source>
</evidence>
<dbReference type="GO" id="GO:0016020">
    <property type="term" value="C:membrane"/>
    <property type="evidence" value="ECO:0007669"/>
    <property type="project" value="UniProtKB-SubCell"/>
</dbReference>
<keyword evidence="4 6" id="KW-0472">Membrane</keyword>
<feature type="transmembrane region" description="Helical" evidence="6">
    <location>
        <begin position="521"/>
        <end position="540"/>
    </location>
</feature>
<evidence type="ECO:0000256" key="6">
    <source>
        <dbReference type="SAM" id="Phobius"/>
    </source>
</evidence>
<protein>
    <recommendedName>
        <fullName evidence="9">Major facilitator superfamily (MFS) profile domain-containing protein</fullName>
    </recommendedName>
</protein>
<evidence type="ECO:0000256" key="3">
    <source>
        <dbReference type="ARBA" id="ARBA00022989"/>
    </source>
</evidence>
<evidence type="ECO:0000313" key="7">
    <source>
        <dbReference type="EMBL" id="OJT09129.1"/>
    </source>
</evidence>
<feature type="transmembrane region" description="Helical" evidence="6">
    <location>
        <begin position="48"/>
        <end position="66"/>
    </location>
</feature>
<dbReference type="OMA" id="TFALICH"/>
<dbReference type="InterPro" id="IPR036259">
    <property type="entry name" value="MFS_trans_sf"/>
</dbReference>
<evidence type="ECO:0000256" key="5">
    <source>
        <dbReference type="SAM" id="MobiDB-lite"/>
    </source>
</evidence>
<organism evidence="7 8">
    <name type="scientific">Trametes pubescens</name>
    <name type="common">White-rot fungus</name>
    <dbReference type="NCBI Taxonomy" id="154538"/>
    <lineage>
        <taxon>Eukaryota</taxon>
        <taxon>Fungi</taxon>
        <taxon>Dikarya</taxon>
        <taxon>Basidiomycota</taxon>
        <taxon>Agaricomycotina</taxon>
        <taxon>Agaricomycetes</taxon>
        <taxon>Polyporales</taxon>
        <taxon>Polyporaceae</taxon>
        <taxon>Trametes</taxon>
    </lineage>
</organism>
<feature type="transmembrane region" description="Helical" evidence="6">
    <location>
        <begin position="425"/>
        <end position="442"/>
    </location>
</feature>
<dbReference type="EMBL" id="MNAD01000982">
    <property type="protein sequence ID" value="OJT09129.1"/>
    <property type="molecule type" value="Genomic_DNA"/>
</dbReference>
<dbReference type="Gene3D" id="1.20.1250.20">
    <property type="entry name" value="MFS general substrate transporter like domains"/>
    <property type="match status" value="1"/>
</dbReference>
<dbReference type="InterPro" id="IPR011701">
    <property type="entry name" value="MFS"/>
</dbReference>
<feature type="transmembrane region" description="Helical" evidence="6">
    <location>
        <begin position="162"/>
        <end position="189"/>
    </location>
</feature>
<feature type="transmembrane region" description="Helical" evidence="6">
    <location>
        <begin position="201"/>
        <end position="223"/>
    </location>
</feature>
<feature type="region of interest" description="Disordered" evidence="5">
    <location>
        <begin position="551"/>
        <end position="577"/>
    </location>
</feature>
<feature type="transmembrane region" description="Helical" evidence="6">
    <location>
        <begin position="134"/>
        <end position="155"/>
    </location>
</feature>
<proteinExistence type="predicted"/>
<feature type="transmembrane region" description="Helical" evidence="6">
    <location>
        <begin position="487"/>
        <end position="509"/>
    </location>
</feature>
<evidence type="ECO:0000256" key="4">
    <source>
        <dbReference type="ARBA" id="ARBA00023136"/>
    </source>
</evidence>
<keyword evidence="2 6" id="KW-0812">Transmembrane</keyword>
<feature type="transmembrane region" description="Helical" evidence="6">
    <location>
        <begin position="448"/>
        <end position="467"/>
    </location>
</feature>
<accession>A0A1M2VNF7</accession>
<dbReference type="AlphaFoldDB" id="A0A1M2VNF7"/>
<reference evidence="7 8" key="1">
    <citation type="submission" date="2016-10" db="EMBL/GenBank/DDBJ databases">
        <title>Genome sequence of the basidiomycete white-rot fungus Trametes pubescens.</title>
        <authorList>
            <person name="Makela M.R."/>
            <person name="Granchi Z."/>
            <person name="Peng M."/>
            <person name="De Vries R.P."/>
            <person name="Grigoriev I."/>
            <person name="Riley R."/>
            <person name="Hilden K."/>
        </authorList>
    </citation>
    <scope>NUCLEOTIDE SEQUENCE [LARGE SCALE GENOMIC DNA]</scope>
    <source>
        <strain evidence="7 8">FBCC735</strain>
    </source>
</reference>
<feature type="transmembrane region" description="Helical" evidence="6">
    <location>
        <begin position="230"/>
        <end position="252"/>
    </location>
</feature>